<comment type="caution">
    <text evidence="2">The sequence shown here is derived from an EMBL/GenBank/DDBJ whole genome shotgun (WGS) entry which is preliminary data.</text>
</comment>
<organism evidence="2 3">
    <name type="scientific">Negadavirga shengliensis</name>
    <dbReference type="NCBI Taxonomy" id="1389218"/>
    <lineage>
        <taxon>Bacteria</taxon>
        <taxon>Pseudomonadati</taxon>
        <taxon>Bacteroidota</taxon>
        <taxon>Cytophagia</taxon>
        <taxon>Cytophagales</taxon>
        <taxon>Cyclobacteriaceae</taxon>
        <taxon>Negadavirga</taxon>
    </lineage>
</organism>
<protein>
    <submittedName>
        <fullName evidence="2">T9SS type A sorting domain-containing protein</fullName>
    </submittedName>
</protein>
<proteinExistence type="predicted"/>
<accession>A0ABV9SUV5</accession>
<feature type="domain" description="Secretion system C-terminal sorting" evidence="1">
    <location>
        <begin position="159"/>
        <end position="235"/>
    </location>
</feature>
<evidence type="ECO:0000259" key="1">
    <source>
        <dbReference type="Pfam" id="PF18962"/>
    </source>
</evidence>
<keyword evidence="3" id="KW-1185">Reference proteome</keyword>
<evidence type="ECO:0000313" key="2">
    <source>
        <dbReference type="EMBL" id="MFC4870130.1"/>
    </source>
</evidence>
<evidence type="ECO:0000313" key="3">
    <source>
        <dbReference type="Proteomes" id="UP001595818"/>
    </source>
</evidence>
<dbReference type="Pfam" id="PF18962">
    <property type="entry name" value="Por_Secre_tail"/>
    <property type="match status" value="1"/>
</dbReference>
<dbReference type="NCBIfam" id="TIGR04183">
    <property type="entry name" value="Por_Secre_tail"/>
    <property type="match status" value="1"/>
</dbReference>
<dbReference type="EMBL" id="JBHSJJ010000001">
    <property type="protein sequence ID" value="MFC4870130.1"/>
    <property type="molecule type" value="Genomic_DNA"/>
</dbReference>
<dbReference type="RefSeq" id="WP_377060404.1">
    <property type="nucleotide sequence ID" value="NZ_JBHSJJ010000001.1"/>
</dbReference>
<reference evidence="3" key="1">
    <citation type="journal article" date="2019" name="Int. J. Syst. Evol. Microbiol.">
        <title>The Global Catalogue of Microorganisms (GCM) 10K type strain sequencing project: providing services to taxonomists for standard genome sequencing and annotation.</title>
        <authorList>
            <consortium name="The Broad Institute Genomics Platform"/>
            <consortium name="The Broad Institute Genome Sequencing Center for Infectious Disease"/>
            <person name="Wu L."/>
            <person name="Ma J."/>
        </authorList>
    </citation>
    <scope>NUCLEOTIDE SEQUENCE [LARGE SCALE GENOMIC DNA]</scope>
    <source>
        <strain evidence="3">CGMCC 4.7466</strain>
    </source>
</reference>
<dbReference type="Proteomes" id="UP001595818">
    <property type="component" value="Unassembled WGS sequence"/>
</dbReference>
<sequence>MKTLLLLIMPLVFLTQHITEARQVRVLSEKVEFNGKINTSQRKSLILQNDSDQTKEYFLRYLRGNIGSSQRMKICLGDICYDPKKDLSKIKIKLEPGEVYTDLYIEFDLGIIETRGTFDLHFFNTDSARDAFLVEGIYNVSSDASGEEVTHKDIDIGGVYPNPSSRTAQLDYKIKNPNANARIVVNSFIGNPIYDFNLDPNQTTLVITVSDLNPGVYFYTLIVDNKNIITKKLVVKR</sequence>
<gene>
    <name evidence="2" type="ORF">ACFPFU_00410</name>
</gene>
<dbReference type="InterPro" id="IPR026444">
    <property type="entry name" value="Secre_tail"/>
</dbReference>
<name>A0ABV9SUV5_9BACT</name>